<evidence type="ECO:0000259" key="10">
    <source>
        <dbReference type="PROSITE" id="PS50943"/>
    </source>
</evidence>
<proteinExistence type="inferred from homology"/>
<keyword evidence="8" id="KW-0460">Magnesium</keyword>
<evidence type="ECO:0000256" key="7">
    <source>
        <dbReference type="ARBA" id="ARBA00022840"/>
    </source>
</evidence>
<dbReference type="SUPFAM" id="SSF47413">
    <property type="entry name" value="lambda repressor-like DNA-binding domains"/>
    <property type="match status" value="1"/>
</dbReference>
<dbReference type="CDD" id="cd05403">
    <property type="entry name" value="NT_KNTase_like"/>
    <property type="match status" value="1"/>
</dbReference>
<evidence type="ECO:0000256" key="4">
    <source>
        <dbReference type="ARBA" id="ARBA00022695"/>
    </source>
</evidence>
<name>A0ABR7LE29_9PSEU</name>
<dbReference type="SUPFAM" id="SSF81301">
    <property type="entry name" value="Nucleotidyltransferase"/>
    <property type="match status" value="1"/>
</dbReference>
<feature type="domain" description="HTH cro/C1-type" evidence="10">
    <location>
        <begin position="20"/>
        <end position="74"/>
    </location>
</feature>
<dbReference type="Pfam" id="PF01909">
    <property type="entry name" value="NTP_transf_2"/>
    <property type="match status" value="1"/>
</dbReference>
<keyword evidence="6" id="KW-0547">Nucleotide-binding</keyword>
<evidence type="ECO:0000313" key="12">
    <source>
        <dbReference type="Proteomes" id="UP000734823"/>
    </source>
</evidence>
<keyword evidence="7" id="KW-0067">ATP-binding</keyword>
<evidence type="ECO:0000256" key="5">
    <source>
        <dbReference type="ARBA" id="ARBA00022723"/>
    </source>
</evidence>
<keyword evidence="2" id="KW-1277">Toxin-antitoxin system</keyword>
<comment type="cofactor">
    <cofactor evidence="1">
        <name>Mg(2+)</name>
        <dbReference type="ChEBI" id="CHEBI:18420"/>
    </cofactor>
</comment>
<dbReference type="Gene3D" id="1.10.260.40">
    <property type="entry name" value="lambda repressor-like DNA-binding domains"/>
    <property type="match status" value="1"/>
</dbReference>
<evidence type="ECO:0000256" key="1">
    <source>
        <dbReference type="ARBA" id="ARBA00001946"/>
    </source>
</evidence>
<comment type="caution">
    <text evidence="11">The sequence shown here is derived from an EMBL/GenBank/DDBJ whole genome shotgun (WGS) entry which is preliminary data.</text>
</comment>
<dbReference type="PROSITE" id="PS50943">
    <property type="entry name" value="HTH_CROC1"/>
    <property type="match status" value="1"/>
</dbReference>
<evidence type="ECO:0000313" key="11">
    <source>
        <dbReference type="EMBL" id="MBC6450924.1"/>
    </source>
</evidence>
<keyword evidence="5" id="KW-0479">Metal-binding</keyword>
<sequence>MVASGQESRPAPRATAAELVATARGRRGMSQRELAQAAGVPQSTVSKIESGQRQPSVAMLERLLEATGFSLQTRLTNTIRPSLLLNRYSDEVTKVFTRFPLAQVWVFGSVARGDDRPDSDLDLLVELKPGASFVDIIGLDEELAAVLGCAVDIVTTAELESNDLFRRGVNRHRRQLIGAA</sequence>
<dbReference type="SMART" id="SM00530">
    <property type="entry name" value="HTH_XRE"/>
    <property type="match status" value="1"/>
</dbReference>
<reference evidence="11 12" key="1">
    <citation type="submission" date="2020-06" db="EMBL/GenBank/DDBJ databases">
        <title>Actinokineospora xiongansis sp. nov., isolated from soil of Baiyangdian.</title>
        <authorList>
            <person name="Zhang X."/>
        </authorList>
    </citation>
    <scope>NUCLEOTIDE SEQUENCE [LARGE SCALE GENOMIC DNA]</scope>
    <source>
        <strain evidence="11 12">HBU206404</strain>
    </source>
</reference>
<dbReference type="CDD" id="cd00093">
    <property type="entry name" value="HTH_XRE"/>
    <property type="match status" value="1"/>
</dbReference>
<comment type="similarity">
    <text evidence="9">Belongs to the MntA antitoxin family.</text>
</comment>
<dbReference type="InterPro" id="IPR052038">
    <property type="entry name" value="Type-VII_TA_antitoxin"/>
</dbReference>
<dbReference type="EMBL" id="JABVED010000021">
    <property type="protein sequence ID" value="MBC6450924.1"/>
    <property type="molecule type" value="Genomic_DNA"/>
</dbReference>
<dbReference type="Proteomes" id="UP000734823">
    <property type="component" value="Unassembled WGS sequence"/>
</dbReference>
<evidence type="ECO:0000256" key="2">
    <source>
        <dbReference type="ARBA" id="ARBA00022649"/>
    </source>
</evidence>
<dbReference type="RefSeq" id="WP_187223999.1">
    <property type="nucleotide sequence ID" value="NZ_JABVED010000021.1"/>
</dbReference>
<dbReference type="PANTHER" id="PTHR33571:SF12">
    <property type="entry name" value="BSL3053 PROTEIN"/>
    <property type="match status" value="1"/>
</dbReference>
<dbReference type="Pfam" id="PF01381">
    <property type="entry name" value="HTH_3"/>
    <property type="match status" value="1"/>
</dbReference>
<keyword evidence="12" id="KW-1185">Reference proteome</keyword>
<dbReference type="InterPro" id="IPR002934">
    <property type="entry name" value="Polymerase_NTP_transf_dom"/>
</dbReference>
<keyword evidence="4" id="KW-0548">Nucleotidyltransferase</keyword>
<dbReference type="PANTHER" id="PTHR33571">
    <property type="entry name" value="SSL8005 PROTEIN"/>
    <property type="match status" value="1"/>
</dbReference>
<evidence type="ECO:0000256" key="8">
    <source>
        <dbReference type="ARBA" id="ARBA00022842"/>
    </source>
</evidence>
<evidence type="ECO:0000256" key="3">
    <source>
        <dbReference type="ARBA" id="ARBA00022679"/>
    </source>
</evidence>
<protein>
    <submittedName>
        <fullName evidence="11">Helix-turn-helix domain-containing protein</fullName>
    </submittedName>
</protein>
<evidence type="ECO:0000256" key="9">
    <source>
        <dbReference type="ARBA" id="ARBA00038276"/>
    </source>
</evidence>
<dbReference type="Gene3D" id="3.30.460.10">
    <property type="entry name" value="Beta Polymerase, domain 2"/>
    <property type="match status" value="1"/>
</dbReference>
<dbReference type="InterPro" id="IPR043519">
    <property type="entry name" value="NT_sf"/>
</dbReference>
<evidence type="ECO:0000256" key="6">
    <source>
        <dbReference type="ARBA" id="ARBA00022741"/>
    </source>
</evidence>
<gene>
    <name evidence="11" type="ORF">GPZ80_27555</name>
</gene>
<dbReference type="InterPro" id="IPR001387">
    <property type="entry name" value="Cro/C1-type_HTH"/>
</dbReference>
<organism evidence="11 12">
    <name type="scientific">Actinokineospora xionganensis</name>
    <dbReference type="NCBI Taxonomy" id="2684470"/>
    <lineage>
        <taxon>Bacteria</taxon>
        <taxon>Bacillati</taxon>
        <taxon>Actinomycetota</taxon>
        <taxon>Actinomycetes</taxon>
        <taxon>Pseudonocardiales</taxon>
        <taxon>Pseudonocardiaceae</taxon>
        <taxon>Actinokineospora</taxon>
    </lineage>
</organism>
<dbReference type="InterPro" id="IPR010982">
    <property type="entry name" value="Lambda_DNA-bd_dom_sf"/>
</dbReference>
<accession>A0ABR7LE29</accession>
<keyword evidence="3" id="KW-0808">Transferase</keyword>